<accession>A0A7W6H731</accession>
<dbReference type="RefSeq" id="WP_183201280.1">
    <property type="nucleotide sequence ID" value="NZ_JACIEK010000012.1"/>
</dbReference>
<evidence type="ECO:0000313" key="3">
    <source>
        <dbReference type="Proteomes" id="UP000542776"/>
    </source>
</evidence>
<dbReference type="GO" id="GO:0005829">
    <property type="term" value="C:cytosol"/>
    <property type="evidence" value="ECO:0007669"/>
    <property type="project" value="TreeGrafter"/>
</dbReference>
<sequence>MLKTAVALRHVAFEDLGSFEAVLAAAGYKVHYYDIGVHEIWTLEPVKTELVIVLGGPVGVYETETYPFLADELDFLRTRLAADRPTFGICLGAQLIAAALGAKVRPTGTKEIGFAPLDLTTGGEAFVLRHLKDVPVLHWHGDMFDIPDGADRLAETAVCANQAFAHGRNVMGVQFHPEVDAAAGFERWLIGHAHELAAVGVDPRALRADAERHGLRLRDAGRAMFAEWLGDLRVP</sequence>
<dbReference type="GO" id="GO:0003922">
    <property type="term" value="F:GMP synthase (glutamine-hydrolyzing) activity"/>
    <property type="evidence" value="ECO:0007669"/>
    <property type="project" value="UniProtKB-EC"/>
</dbReference>
<feature type="domain" description="Glutamine amidotransferase" evidence="1">
    <location>
        <begin position="27"/>
        <end position="181"/>
    </location>
</feature>
<dbReference type="PANTHER" id="PTHR42695">
    <property type="entry name" value="GLUTAMINE AMIDOTRANSFERASE YLR126C-RELATED"/>
    <property type="match status" value="1"/>
</dbReference>
<dbReference type="Pfam" id="PF00117">
    <property type="entry name" value="GATase"/>
    <property type="match status" value="1"/>
</dbReference>
<dbReference type="Gene3D" id="3.40.50.880">
    <property type="match status" value="1"/>
</dbReference>
<dbReference type="SUPFAM" id="SSF52317">
    <property type="entry name" value="Class I glutamine amidotransferase-like"/>
    <property type="match status" value="1"/>
</dbReference>
<gene>
    <name evidence="2" type="ORF">GGR04_003636</name>
</gene>
<evidence type="ECO:0000259" key="1">
    <source>
        <dbReference type="Pfam" id="PF00117"/>
    </source>
</evidence>
<organism evidence="2 3">
    <name type="scientific">Aureimonas pseudogalii</name>
    <dbReference type="NCBI Taxonomy" id="1744844"/>
    <lineage>
        <taxon>Bacteria</taxon>
        <taxon>Pseudomonadati</taxon>
        <taxon>Pseudomonadota</taxon>
        <taxon>Alphaproteobacteria</taxon>
        <taxon>Hyphomicrobiales</taxon>
        <taxon>Aurantimonadaceae</taxon>
        <taxon>Aureimonas</taxon>
    </lineage>
</organism>
<keyword evidence="3" id="KW-1185">Reference proteome</keyword>
<evidence type="ECO:0000313" key="2">
    <source>
        <dbReference type="EMBL" id="MBB3999766.1"/>
    </source>
</evidence>
<dbReference type="InterPro" id="IPR029062">
    <property type="entry name" value="Class_I_gatase-like"/>
</dbReference>
<dbReference type="AlphaFoldDB" id="A0A7W6H731"/>
<name>A0A7W6H731_9HYPH</name>
<comment type="caution">
    <text evidence="2">The sequence shown here is derived from an EMBL/GenBank/DDBJ whole genome shotgun (WGS) entry which is preliminary data.</text>
</comment>
<dbReference type="EC" id="6.3.5.2" evidence="2"/>
<proteinExistence type="predicted"/>
<dbReference type="InterPro" id="IPR017926">
    <property type="entry name" value="GATASE"/>
</dbReference>
<keyword evidence="2" id="KW-0436">Ligase</keyword>
<dbReference type="PANTHER" id="PTHR42695:SF5">
    <property type="entry name" value="GLUTAMINE AMIDOTRANSFERASE YLR126C-RELATED"/>
    <property type="match status" value="1"/>
</dbReference>
<dbReference type="CDD" id="cd01741">
    <property type="entry name" value="GATase1_1"/>
    <property type="match status" value="1"/>
</dbReference>
<protein>
    <submittedName>
        <fullName evidence="2">GMP synthase (Glutamine-hydrolyzing)</fullName>
        <ecNumber evidence="2">6.3.5.2</ecNumber>
    </submittedName>
</protein>
<dbReference type="InterPro" id="IPR044992">
    <property type="entry name" value="ChyE-like"/>
</dbReference>
<dbReference type="Proteomes" id="UP000542776">
    <property type="component" value="Unassembled WGS sequence"/>
</dbReference>
<reference evidence="2 3" key="1">
    <citation type="submission" date="2020-08" db="EMBL/GenBank/DDBJ databases">
        <title>Genomic Encyclopedia of Type Strains, Phase IV (KMG-IV): sequencing the most valuable type-strain genomes for metagenomic binning, comparative biology and taxonomic classification.</title>
        <authorList>
            <person name="Goeker M."/>
        </authorList>
    </citation>
    <scope>NUCLEOTIDE SEQUENCE [LARGE SCALE GENOMIC DNA]</scope>
    <source>
        <strain evidence="2 3">DSM 102238</strain>
    </source>
</reference>
<dbReference type="EMBL" id="JACIEK010000012">
    <property type="protein sequence ID" value="MBB3999766.1"/>
    <property type="molecule type" value="Genomic_DNA"/>
</dbReference>
<dbReference type="NCBIfam" id="NF005458">
    <property type="entry name" value="PRK07053.1"/>
    <property type="match status" value="1"/>
</dbReference>
<dbReference type="PROSITE" id="PS51273">
    <property type="entry name" value="GATASE_TYPE_1"/>
    <property type="match status" value="1"/>
</dbReference>